<organism evidence="2 3">
    <name type="scientific">Austropuccinia psidii MF-1</name>
    <dbReference type="NCBI Taxonomy" id="1389203"/>
    <lineage>
        <taxon>Eukaryota</taxon>
        <taxon>Fungi</taxon>
        <taxon>Dikarya</taxon>
        <taxon>Basidiomycota</taxon>
        <taxon>Pucciniomycotina</taxon>
        <taxon>Pucciniomycetes</taxon>
        <taxon>Pucciniales</taxon>
        <taxon>Sphaerophragmiaceae</taxon>
        <taxon>Austropuccinia</taxon>
    </lineage>
</organism>
<sequence length="92" mass="10760">MPYKIEQLPEKTQSHHADDSDYPIKPAKNKLAEESIPTHESNHRTEERQPITVRLCIPNMQNKTRNIQHLEQNNLVVVGMIKQFIPPYQMDS</sequence>
<keyword evidence="3" id="KW-1185">Reference proteome</keyword>
<accession>A0A9Q3CY66</accession>
<gene>
    <name evidence="2" type="ORF">O181_031778</name>
</gene>
<evidence type="ECO:0000313" key="3">
    <source>
        <dbReference type="Proteomes" id="UP000765509"/>
    </source>
</evidence>
<proteinExistence type="predicted"/>
<name>A0A9Q3CY66_9BASI</name>
<dbReference type="EMBL" id="AVOT02011416">
    <property type="protein sequence ID" value="MBW0492063.1"/>
    <property type="molecule type" value="Genomic_DNA"/>
</dbReference>
<feature type="region of interest" description="Disordered" evidence="1">
    <location>
        <begin position="1"/>
        <end position="50"/>
    </location>
</feature>
<protein>
    <submittedName>
        <fullName evidence="2">Uncharacterized protein</fullName>
    </submittedName>
</protein>
<dbReference type="Proteomes" id="UP000765509">
    <property type="component" value="Unassembled WGS sequence"/>
</dbReference>
<dbReference type="AlphaFoldDB" id="A0A9Q3CY66"/>
<feature type="compositionally biased region" description="Basic and acidic residues" evidence="1">
    <location>
        <begin position="30"/>
        <end position="49"/>
    </location>
</feature>
<feature type="compositionally biased region" description="Basic and acidic residues" evidence="1">
    <location>
        <begin position="7"/>
        <end position="19"/>
    </location>
</feature>
<comment type="caution">
    <text evidence="2">The sequence shown here is derived from an EMBL/GenBank/DDBJ whole genome shotgun (WGS) entry which is preliminary data.</text>
</comment>
<reference evidence="2" key="1">
    <citation type="submission" date="2021-03" db="EMBL/GenBank/DDBJ databases">
        <title>Draft genome sequence of rust myrtle Austropuccinia psidii MF-1, a brazilian biotype.</title>
        <authorList>
            <person name="Quecine M.C."/>
            <person name="Pachon D.M.R."/>
            <person name="Bonatelli M.L."/>
            <person name="Correr F.H."/>
            <person name="Franceschini L.M."/>
            <person name="Leite T.F."/>
            <person name="Margarido G.R.A."/>
            <person name="Almeida C.A."/>
            <person name="Ferrarezi J.A."/>
            <person name="Labate C.A."/>
        </authorList>
    </citation>
    <scope>NUCLEOTIDE SEQUENCE</scope>
    <source>
        <strain evidence="2">MF-1</strain>
    </source>
</reference>
<evidence type="ECO:0000256" key="1">
    <source>
        <dbReference type="SAM" id="MobiDB-lite"/>
    </source>
</evidence>
<evidence type="ECO:0000313" key="2">
    <source>
        <dbReference type="EMBL" id="MBW0492063.1"/>
    </source>
</evidence>